<comment type="caution">
    <text evidence="2">The sequence shown here is derived from an EMBL/GenBank/DDBJ whole genome shotgun (WGS) entry which is preliminary data.</text>
</comment>
<evidence type="ECO:0000313" key="3">
    <source>
        <dbReference type="Proteomes" id="UP000826656"/>
    </source>
</evidence>
<dbReference type="EMBL" id="JAIVGD010000001">
    <property type="protein sequence ID" value="KAH0781011.1"/>
    <property type="molecule type" value="Genomic_DNA"/>
</dbReference>
<accession>A0ABQ7WJT7</accession>
<feature type="region of interest" description="Disordered" evidence="1">
    <location>
        <begin position="219"/>
        <end position="254"/>
    </location>
</feature>
<dbReference type="PANTHER" id="PTHR35317">
    <property type="entry name" value="OS04G0629600 PROTEIN"/>
    <property type="match status" value="1"/>
</dbReference>
<keyword evidence="3" id="KW-1185">Reference proteome</keyword>
<organism evidence="2 3">
    <name type="scientific">Solanum tuberosum</name>
    <name type="common">Potato</name>
    <dbReference type="NCBI Taxonomy" id="4113"/>
    <lineage>
        <taxon>Eukaryota</taxon>
        <taxon>Viridiplantae</taxon>
        <taxon>Streptophyta</taxon>
        <taxon>Embryophyta</taxon>
        <taxon>Tracheophyta</taxon>
        <taxon>Spermatophyta</taxon>
        <taxon>Magnoliopsida</taxon>
        <taxon>eudicotyledons</taxon>
        <taxon>Gunneridae</taxon>
        <taxon>Pentapetalae</taxon>
        <taxon>asterids</taxon>
        <taxon>lamiids</taxon>
        <taxon>Solanales</taxon>
        <taxon>Solanaceae</taxon>
        <taxon>Solanoideae</taxon>
        <taxon>Solaneae</taxon>
        <taxon>Solanum</taxon>
    </lineage>
</organism>
<gene>
    <name evidence="2" type="ORF">KY290_000609</name>
</gene>
<protein>
    <recommendedName>
        <fullName evidence="4">CCHC-type domain-containing protein</fullName>
    </recommendedName>
</protein>
<evidence type="ECO:0008006" key="4">
    <source>
        <dbReference type="Google" id="ProtNLM"/>
    </source>
</evidence>
<dbReference type="PANTHER" id="PTHR35317:SF35">
    <property type="entry name" value="DUF4219 DOMAIN-CONTAINING PROTEIN"/>
    <property type="match status" value="1"/>
</dbReference>
<feature type="compositionally biased region" description="Basic and acidic residues" evidence="1">
    <location>
        <begin position="85"/>
        <end position="97"/>
    </location>
</feature>
<reference evidence="2 3" key="1">
    <citation type="journal article" date="2021" name="bioRxiv">
        <title>Chromosome-scale and haplotype-resolved genome assembly of a tetraploid potato cultivar.</title>
        <authorList>
            <person name="Sun H."/>
            <person name="Jiao W.-B."/>
            <person name="Krause K."/>
            <person name="Campoy J.A."/>
            <person name="Goel M."/>
            <person name="Folz-Donahue K."/>
            <person name="Kukat C."/>
            <person name="Huettel B."/>
            <person name="Schneeberger K."/>
        </authorList>
    </citation>
    <scope>NUCLEOTIDE SEQUENCE [LARGE SCALE GENOMIC DNA]</scope>
    <source>
        <strain evidence="2">SolTubOtavaFocal</strain>
        <tissue evidence="2">Leaves</tissue>
    </source>
</reference>
<proteinExistence type="predicted"/>
<feature type="region of interest" description="Disordered" evidence="1">
    <location>
        <begin position="85"/>
        <end position="117"/>
    </location>
</feature>
<dbReference type="Proteomes" id="UP000826656">
    <property type="component" value="Unassembled WGS sequence"/>
</dbReference>
<name>A0ABQ7WJT7_SOLTU</name>
<feature type="region of interest" description="Disordered" evidence="1">
    <location>
        <begin position="158"/>
        <end position="179"/>
    </location>
</feature>
<feature type="compositionally biased region" description="Basic and acidic residues" evidence="1">
    <location>
        <begin position="229"/>
        <end position="241"/>
    </location>
</feature>
<evidence type="ECO:0000313" key="2">
    <source>
        <dbReference type="EMBL" id="KAH0781011.1"/>
    </source>
</evidence>
<sequence>MRQSYEFWSIKMKSLFKSQYLWDLIETGFADPDEEQRLKENRIKDVKTLFFFQQAVHEMVFCQIAATTTSRKTWRILQTEFQDSSKVERPNSRDHDNATIGRGVGRGAFRGNSRGRSQCRGFEQRHFNEQRPIRSSKQCHHCKKFGHVQADCWYKEKQIGGRGRGRPKGSTEKGSVASRTRMVGMSVLHTQSGATIINSSTVITGDLGHKPTCGVKWKGKQAMTSSQLEEMRGRKQMETRSKAAHLSQESSNAI</sequence>
<evidence type="ECO:0000256" key="1">
    <source>
        <dbReference type="SAM" id="MobiDB-lite"/>
    </source>
</evidence>